<reference evidence="2 3" key="1">
    <citation type="submission" date="2019-01" db="EMBL/GenBank/DDBJ databases">
        <authorList>
            <person name="Ferrante I. M."/>
        </authorList>
    </citation>
    <scope>NUCLEOTIDE SEQUENCE [LARGE SCALE GENOMIC DNA]</scope>
    <source>
        <strain evidence="2 3">B856</strain>
    </source>
</reference>
<dbReference type="AlphaFoldDB" id="A0A448ZT29"/>
<protein>
    <submittedName>
        <fullName evidence="2">Uncharacterized protein</fullName>
    </submittedName>
</protein>
<dbReference type="EMBL" id="CAACVS010000692">
    <property type="protein sequence ID" value="VEU45217.1"/>
    <property type="molecule type" value="Genomic_DNA"/>
</dbReference>
<feature type="compositionally biased region" description="Polar residues" evidence="1">
    <location>
        <begin position="456"/>
        <end position="482"/>
    </location>
</feature>
<feature type="region of interest" description="Disordered" evidence="1">
    <location>
        <begin position="1"/>
        <end position="68"/>
    </location>
</feature>
<feature type="compositionally biased region" description="Basic residues" evidence="1">
    <location>
        <begin position="55"/>
        <end position="68"/>
    </location>
</feature>
<evidence type="ECO:0000256" key="1">
    <source>
        <dbReference type="SAM" id="MobiDB-lite"/>
    </source>
</evidence>
<name>A0A448ZT29_9STRA</name>
<feature type="region of interest" description="Disordered" evidence="1">
    <location>
        <begin position="178"/>
        <end position="252"/>
    </location>
</feature>
<feature type="compositionally biased region" description="Acidic residues" evidence="1">
    <location>
        <begin position="435"/>
        <end position="446"/>
    </location>
</feature>
<organism evidence="2 3">
    <name type="scientific">Pseudo-nitzschia multistriata</name>
    <dbReference type="NCBI Taxonomy" id="183589"/>
    <lineage>
        <taxon>Eukaryota</taxon>
        <taxon>Sar</taxon>
        <taxon>Stramenopiles</taxon>
        <taxon>Ochrophyta</taxon>
        <taxon>Bacillariophyta</taxon>
        <taxon>Bacillariophyceae</taxon>
        <taxon>Bacillariophycidae</taxon>
        <taxon>Bacillariales</taxon>
        <taxon>Bacillariaceae</taxon>
        <taxon>Pseudo-nitzschia</taxon>
    </lineage>
</organism>
<feature type="region of interest" description="Disordered" evidence="1">
    <location>
        <begin position="425"/>
        <end position="501"/>
    </location>
</feature>
<feature type="region of interest" description="Disordered" evidence="1">
    <location>
        <begin position="95"/>
        <end position="124"/>
    </location>
</feature>
<gene>
    <name evidence="2" type="ORF">PSNMU_V1.4_AUG-EV-PASAV3_0123800</name>
</gene>
<evidence type="ECO:0000313" key="2">
    <source>
        <dbReference type="EMBL" id="VEU45217.1"/>
    </source>
</evidence>
<evidence type="ECO:0000313" key="3">
    <source>
        <dbReference type="Proteomes" id="UP000291116"/>
    </source>
</evidence>
<accession>A0A448ZT29</accession>
<feature type="compositionally biased region" description="Basic and acidic residues" evidence="1">
    <location>
        <begin position="15"/>
        <end position="30"/>
    </location>
</feature>
<dbReference type="Proteomes" id="UP000291116">
    <property type="component" value="Unassembled WGS sequence"/>
</dbReference>
<feature type="compositionally biased region" description="Basic residues" evidence="1">
    <location>
        <begin position="184"/>
        <end position="206"/>
    </location>
</feature>
<proteinExistence type="predicted"/>
<keyword evidence="3" id="KW-1185">Reference proteome</keyword>
<sequence>MYVVSYSDGGDDEANEAKRELYAPFRREFPDTAVRSSPKQKPKHKKDATASDHNRSHKNKGSKHSSLLCKHRNGVVSSHARMSFAGEVLEGDRHGDNYFASKQGKTSSSAHPRQLGLPLMPTESSSSETISILSDTVFCVGQNSADANAATAAAAATASPEEIQAFSAILDHMMKEGGAEDAKKKKNNNNNKKKKDKKKKKKKKKNTPFAMFRGKALVDTPPTHQDVPQDHDRQPQQQPQKQKGFNYRKYTSNSTIDPSSFAKYLSSDEDDSLDESGVFDETITTDKNYKKKEDFRMSDRCDSDSLSIGLADDRYASTFEQTTVLGDTTFEQTVLEGAATYEQTYVEDKAKRAEKINDDDNETRDWYVPDGTTIGGTYTNANNTLGGSTAYNNPPRLNLPSIDFDESLLQYHTTTFEGTEATYDDETDRVFSCDDSTENSDSESDESSNSGSYTDYTRNGGTSLFSESTYSTVASGDISSERNTSSTKNNKKNNKPDQKKE</sequence>